<dbReference type="AlphaFoldDB" id="A0A6A4KSI4"/>
<dbReference type="OrthoDB" id="1597724at2759"/>
<dbReference type="GO" id="GO:0016320">
    <property type="term" value="P:endoplasmic reticulum membrane fusion"/>
    <property type="evidence" value="ECO:0007669"/>
    <property type="project" value="TreeGrafter"/>
</dbReference>
<comment type="caution">
    <text evidence="1">The sequence shown here is derived from an EMBL/GenBank/DDBJ whole genome shotgun (WGS) entry which is preliminary data.</text>
</comment>
<feature type="non-terminal residue" evidence="1">
    <location>
        <position position="1"/>
    </location>
</feature>
<dbReference type="InterPro" id="IPR008803">
    <property type="entry name" value="RHD3/Sey1"/>
</dbReference>
<gene>
    <name evidence="1" type="ORF">C3L33_22082</name>
</gene>
<sequence length="128" mass="13849">MTFGSFGGAIGLPCSEPFGNECFDTHLIEADGKLNVDEFENFVKEVNLAACGRNYVVVSIMGPQSSDPFSLSRSKTTHGIWLGRCAGIEPCTLVMDVEGCDGGERGEMSAYATYIGQRIIYAYDCQVL</sequence>
<evidence type="ECO:0000313" key="1">
    <source>
        <dbReference type="EMBL" id="KAE9446087.1"/>
    </source>
</evidence>
<organism evidence="1">
    <name type="scientific">Rhododendron williamsianum</name>
    <dbReference type="NCBI Taxonomy" id="262921"/>
    <lineage>
        <taxon>Eukaryota</taxon>
        <taxon>Viridiplantae</taxon>
        <taxon>Streptophyta</taxon>
        <taxon>Embryophyta</taxon>
        <taxon>Tracheophyta</taxon>
        <taxon>Spermatophyta</taxon>
        <taxon>Magnoliopsida</taxon>
        <taxon>eudicotyledons</taxon>
        <taxon>Gunneridae</taxon>
        <taxon>Pentapetalae</taxon>
        <taxon>asterids</taxon>
        <taxon>Ericales</taxon>
        <taxon>Ericaceae</taxon>
        <taxon>Ericoideae</taxon>
        <taxon>Rhodoreae</taxon>
        <taxon>Rhododendron</taxon>
    </lineage>
</organism>
<protein>
    <submittedName>
        <fullName evidence="1">Uncharacterized protein</fullName>
    </submittedName>
</protein>
<dbReference type="EMBL" id="QEFC01003985">
    <property type="protein sequence ID" value="KAE9446087.1"/>
    <property type="molecule type" value="Genomic_DNA"/>
</dbReference>
<accession>A0A6A4KSI4</accession>
<dbReference type="Pfam" id="PF05879">
    <property type="entry name" value="RHD3_GTPase"/>
    <property type="match status" value="1"/>
</dbReference>
<dbReference type="PANTHER" id="PTHR45923">
    <property type="entry name" value="PROTEIN SEY1"/>
    <property type="match status" value="1"/>
</dbReference>
<proteinExistence type="predicted"/>
<dbReference type="GO" id="GO:0003924">
    <property type="term" value="F:GTPase activity"/>
    <property type="evidence" value="ECO:0007669"/>
    <property type="project" value="TreeGrafter"/>
</dbReference>
<name>A0A6A4KSI4_9ERIC</name>
<dbReference type="PANTHER" id="PTHR45923:SF2">
    <property type="entry name" value="PROTEIN SEY1"/>
    <property type="match status" value="1"/>
</dbReference>
<reference evidence="1" key="1">
    <citation type="journal article" date="2019" name="Genome Biol. Evol.">
        <title>The Rhododendron genome and chromosomal organization provide insight into shared whole-genome duplications across the heath family (Ericaceae).</title>
        <authorList>
            <person name="Soza V.L."/>
            <person name="Lindsley D."/>
            <person name="Waalkes A."/>
            <person name="Ramage E."/>
            <person name="Patwardhan R.P."/>
            <person name="Burton J.N."/>
            <person name="Adey A."/>
            <person name="Kumar A."/>
            <person name="Qiu R."/>
            <person name="Shendure J."/>
            <person name="Hall B."/>
        </authorList>
    </citation>
    <scope>NUCLEOTIDE SEQUENCE</scope>
    <source>
        <strain evidence="1">RSF 1966-606</strain>
    </source>
</reference>
<dbReference type="GO" id="GO:0005783">
    <property type="term" value="C:endoplasmic reticulum"/>
    <property type="evidence" value="ECO:0007669"/>
    <property type="project" value="TreeGrafter"/>
</dbReference>